<organism evidence="2 3">
    <name type="scientific">Rhipicephalus sanguineus</name>
    <name type="common">Brown dog tick</name>
    <name type="synonym">Ixodes sanguineus</name>
    <dbReference type="NCBI Taxonomy" id="34632"/>
    <lineage>
        <taxon>Eukaryota</taxon>
        <taxon>Metazoa</taxon>
        <taxon>Ecdysozoa</taxon>
        <taxon>Arthropoda</taxon>
        <taxon>Chelicerata</taxon>
        <taxon>Arachnida</taxon>
        <taxon>Acari</taxon>
        <taxon>Parasitiformes</taxon>
        <taxon>Ixodida</taxon>
        <taxon>Ixodoidea</taxon>
        <taxon>Ixodidae</taxon>
        <taxon>Rhipicephalinae</taxon>
        <taxon>Rhipicephalus</taxon>
        <taxon>Rhipicephalus</taxon>
    </lineage>
</organism>
<proteinExistence type="predicted"/>
<feature type="compositionally biased region" description="Low complexity" evidence="1">
    <location>
        <begin position="49"/>
        <end position="59"/>
    </location>
</feature>
<dbReference type="Proteomes" id="UP000821837">
    <property type="component" value="Chromosome 8"/>
</dbReference>
<dbReference type="EMBL" id="JABSTV010001254">
    <property type="protein sequence ID" value="KAH7940116.1"/>
    <property type="molecule type" value="Genomic_DNA"/>
</dbReference>
<reference evidence="2" key="1">
    <citation type="journal article" date="2020" name="Cell">
        <title>Large-Scale Comparative Analyses of Tick Genomes Elucidate Their Genetic Diversity and Vector Capacities.</title>
        <authorList>
            <consortium name="Tick Genome and Microbiome Consortium (TIGMIC)"/>
            <person name="Jia N."/>
            <person name="Wang J."/>
            <person name="Shi W."/>
            <person name="Du L."/>
            <person name="Sun Y."/>
            <person name="Zhan W."/>
            <person name="Jiang J.F."/>
            <person name="Wang Q."/>
            <person name="Zhang B."/>
            <person name="Ji P."/>
            <person name="Bell-Sakyi L."/>
            <person name="Cui X.M."/>
            <person name="Yuan T.T."/>
            <person name="Jiang B.G."/>
            <person name="Yang W.F."/>
            <person name="Lam T.T."/>
            <person name="Chang Q.C."/>
            <person name="Ding S.J."/>
            <person name="Wang X.J."/>
            <person name="Zhu J.G."/>
            <person name="Ruan X.D."/>
            <person name="Zhao L."/>
            <person name="Wei J.T."/>
            <person name="Ye R.Z."/>
            <person name="Que T.C."/>
            <person name="Du C.H."/>
            <person name="Zhou Y.H."/>
            <person name="Cheng J.X."/>
            <person name="Dai P.F."/>
            <person name="Guo W.B."/>
            <person name="Han X.H."/>
            <person name="Huang E.J."/>
            <person name="Li L.F."/>
            <person name="Wei W."/>
            <person name="Gao Y.C."/>
            <person name="Liu J.Z."/>
            <person name="Shao H.Z."/>
            <person name="Wang X."/>
            <person name="Wang C.C."/>
            <person name="Yang T.C."/>
            <person name="Huo Q.B."/>
            <person name="Li W."/>
            <person name="Chen H.Y."/>
            <person name="Chen S.E."/>
            <person name="Zhou L.G."/>
            <person name="Ni X.B."/>
            <person name="Tian J.H."/>
            <person name="Sheng Y."/>
            <person name="Liu T."/>
            <person name="Pan Y.S."/>
            <person name="Xia L.Y."/>
            <person name="Li J."/>
            <person name="Zhao F."/>
            <person name="Cao W.C."/>
        </authorList>
    </citation>
    <scope>NUCLEOTIDE SEQUENCE</scope>
    <source>
        <strain evidence="2">Rsan-2018</strain>
    </source>
</reference>
<accession>A0A9D4SQV2</accession>
<feature type="compositionally biased region" description="Low complexity" evidence="1">
    <location>
        <begin position="31"/>
        <end position="40"/>
    </location>
</feature>
<dbReference type="AlphaFoldDB" id="A0A9D4SQV2"/>
<sequence>MHAVNDKQLQGPRCSGRRVVVHVVHARSRRAGGSTSSAGEGRPGDVRGEGTASAGAGTACEPDERKAAVIPAGLRDALEDVSFNVYVDADRCAAVCGTITDDIIAQLKLEFLLLSSISF</sequence>
<keyword evidence="3" id="KW-1185">Reference proteome</keyword>
<feature type="region of interest" description="Disordered" evidence="1">
    <location>
        <begin position="26"/>
        <end position="60"/>
    </location>
</feature>
<evidence type="ECO:0000313" key="2">
    <source>
        <dbReference type="EMBL" id="KAH7940116.1"/>
    </source>
</evidence>
<evidence type="ECO:0000313" key="3">
    <source>
        <dbReference type="Proteomes" id="UP000821837"/>
    </source>
</evidence>
<protein>
    <submittedName>
        <fullName evidence="2">Uncharacterized protein</fullName>
    </submittedName>
</protein>
<evidence type="ECO:0000256" key="1">
    <source>
        <dbReference type="SAM" id="MobiDB-lite"/>
    </source>
</evidence>
<gene>
    <name evidence="2" type="ORF">HPB52_021865</name>
</gene>
<comment type="caution">
    <text evidence="2">The sequence shown here is derived from an EMBL/GenBank/DDBJ whole genome shotgun (WGS) entry which is preliminary data.</text>
</comment>
<reference evidence="2" key="2">
    <citation type="submission" date="2021-09" db="EMBL/GenBank/DDBJ databases">
        <authorList>
            <person name="Jia N."/>
            <person name="Wang J."/>
            <person name="Shi W."/>
            <person name="Du L."/>
            <person name="Sun Y."/>
            <person name="Zhan W."/>
            <person name="Jiang J."/>
            <person name="Wang Q."/>
            <person name="Zhang B."/>
            <person name="Ji P."/>
            <person name="Sakyi L.B."/>
            <person name="Cui X."/>
            <person name="Yuan T."/>
            <person name="Jiang B."/>
            <person name="Yang W."/>
            <person name="Lam T.T.-Y."/>
            <person name="Chang Q."/>
            <person name="Ding S."/>
            <person name="Wang X."/>
            <person name="Zhu J."/>
            <person name="Ruan X."/>
            <person name="Zhao L."/>
            <person name="Wei J."/>
            <person name="Que T."/>
            <person name="Du C."/>
            <person name="Cheng J."/>
            <person name="Dai P."/>
            <person name="Han X."/>
            <person name="Huang E."/>
            <person name="Gao Y."/>
            <person name="Liu J."/>
            <person name="Shao H."/>
            <person name="Ye R."/>
            <person name="Li L."/>
            <person name="Wei W."/>
            <person name="Wang X."/>
            <person name="Wang C."/>
            <person name="Huo Q."/>
            <person name="Li W."/>
            <person name="Guo W."/>
            <person name="Chen H."/>
            <person name="Chen S."/>
            <person name="Zhou L."/>
            <person name="Zhou L."/>
            <person name="Ni X."/>
            <person name="Tian J."/>
            <person name="Zhou Y."/>
            <person name="Sheng Y."/>
            <person name="Liu T."/>
            <person name="Pan Y."/>
            <person name="Xia L."/>
            <person name="Li J."/>
            <person name="Zhao F."/>
            <person name="Cao W."/>
        </authorList>
    </citation>
    <scope>NUCLEOTIDE SEQUENCE</scope>
    <source>
        <strain evidence="2">Rsan-2018</strain>
        <tissue evidence="2">Larvae</tissue>
    </source>
</reference>
<name>A0A9D4SQV2_RHISA</name>